<keyword evidence="1" id="KW-0805">Transcription regulation</keyword>
<dbReference type="PANTHER" id="PTHR33204:SF37">
    <property type="entry name" value="HTH-TYPE TRANSCRIPTIONAL REGULATOR YODB"/>
    <property type="match status" value="1"/>
</dbReference>
<name>A0A917G7W4_9NOCA</name>
<dbReference type="InterPro" id="IPR036388">
    <property type="entry name" value="WH-like_DNA-bd_sf"/>
</dbReference>
<proteinExistence type="predicted"/>
<evidence type="ECO:0000256" key="2">
    <source>
        <dbReference type="ARBA" id="ARBA00023125"/>
    </source>
</evidence>
<reference evidence="5" key="2">
    <citation type="submission" date="2020-09" db="EMBL/GenBank/DDBJ databases">
        <authorList>
            <person name="Sun Q."/>
            <person name="Sedlacek I."/>
        </authorList>
    </citation>
    <scope>NUCLEOTIDE SEQUENCE</scope>
    <source>
        <strain evidence="5">CCM 7905</strain>
    </source>
</reference>
<accession>A0A917G7W4</accession>
<evidence type="ECO:0000256" key="3">
    <source>
        <dbReference type="ARBA" id="ARBA00023163"/>
    </source>
</evidence>
<organism evidence="5 6">
    <name type="scientific">Rhodococcoides trifolii</name>
    <dbReference type="NCBI Taxonomy" id="908250"/>
    <lineage>
        <taxon>Bacteria</taxon>
        <taxon>Bacillati</taxon>
        <taxon>Actinomycetota</taxon>
        <taxon>Actinomycetes</taxon>
        <taxon>Mycobacteriales</taxon>
        <taxon>Nocardiaceae</taxon>
        <taxon>Rhodococcoides</taxon>
    </lineage>
</organism>
<evidence type="ECO:0000259" key="4">
    <source>
        <dbReference type="PROSITE" id="PS51118"/>
    </source>
</evidence>
<evidence type="ECO:0000256" key="1">
    <source>
        <dbReference type="ARBA" id="ARBA00023015"/>
    </source>
</evidence>
<dbReference type="PANTHER" id="PTHR33204">
    <property type="entry name" value="TRANSCRIPTIONAL REGULATOR, MARR FAMILY"/>
    <property type="match status" value="1"/>
</dbReference>
<sequence>MNLIMDDITHILRGVDSAGDSDELFRHLASLLTEFDRDRSAPVVGVVGHVGNYWRNWVLVISRAGPLRPSAMRRLLDTLDPTHPVSQKMLTHNLRLLERDGMLTRTVVADVRRHVEYALTPLGRELSDLIMALVDWGFRHSDDIRRARQAFDVHY</sequence>
<evidence type="ECO:0000313" key="6">
    <source>
        <dbReference type="Proteomes" id="UP000654257"/>
    </source>
</evidence>
<comment type="caution">
    <text evidence="5">The sequence shown here is derived from an EMBL/GenBank/DDBJ whole genome shotgun (WGS) entry which is preliminary data.</text>
</comment>
<dbReference type="Proteomes" id="UP000654257">
    <property type="component" value="Unassembled WGS sequence"/>
</dbReference>
<keyword evidence="3" id="KW-0804">Transcription</keyword>
<dbReference type="Gene3D" id="1.10.10.10">
    <property type="entry name" value="Winged helix-like DNA-binding domain superfamily/Winged helix DNA-binding domain"/>
    <property type="match status" value="1"/>
</dbReference>
<feature type="domain" description="HTH hxlR-type" evidence="4">
    <location>
        <begin position="41"/>
        <end position="145"/>
    </location>
</feature>
<dbReference type="PROSITE" id="PS51118">
    <property type="entry name" value="HTH_HXLR"/>
    <property type="match status" value="1"/>
</dbReference>
<dbReference type="EMBL" id="BMCU01000006">
    <property type="protein sequence ID" value="GGG26479.1"/>
    <property type="molecule type" value="Genomic_DNA"/>
</dbReference>
<protein>
    <submittedName>
        <fullName evidence="5">Transcriptional regulator</fullName>
    </submittedName>
</protein>
<dbReference type="AlphaFoldDB" id="A0A917G7W4"/>
<dbReference type="InterPro" id="IPR036390">
    <property type="entry name" value="WH_DNA-bd_sf"/>
</dbReference>
<reference evidence="5" key="1">
    <citation type="journal article" date="2014" name="Int. J. Syst. Evol. Microbiol.">
        <title>Complete genome sequence of Corynebacterium casei LMG S-19264T (=DSM 44701T), isolated from a smear-ripened cheese.</title>
        <authorList>
            <consortium name="US DOE Joint Genome Institute (JGI-PGF)"/>
            <person name="Walter F."/>
            <person name="Albersmeier A."/>
            <person name="Kalinowski J."/>
            <person name="Ruckert C."/>
        </authorList>
    </citation>
    <scope>NUCLEOTIDE SEQUENCE</scope>
    <source>
        <strain evidence="5">CCM 7905</strain>
    </source>
</reference>
<dbReference type="GO" id="GO:0003677">
    <property type="term" value="F:DNA binding"/>
    <property type="evidence" value="ECO:0007669"/>
    <property type="project" value="UniProtKB-KW"/>
</dbReference>
<gene>
    <name evidence="5" type="ORF">GCM10007304_45380</name>
</gene>
<dbReference type="RefSeq" id="WP_229746252.1">
    <property type="nucleotide sequence ID" value="NZ_BMCU01000006.1"/>
</dbReference>
<dbReference type="SUPFAM" id="SSF46785">
    <property type="entry name" value="Winged helix' DNA-binding domain"/>
    <property type="match status" value="1"/>
</dbReference>
<keyword evidence="2" id="KW-0238">DNA-binding</keyword>
<dbReference type="Pfam" id="PF01638">
    <property type="entry name" value="HxlR"/>
    <property type="match status" value="1"/>
</dbReference>
<dbReference type="InterPro" id="IPR002577">
    <property type="entry name" value="HTH_HxlR"/>
</dbReference>
<keyword evidence="6" id="KW-1185">Reference proteome</keyword>
<evidence type="ECO:0000313" key="5">
    <source>
        <dbReference type="EMBL" id="GGG26479.1"/>
    </source>
</evidence>